<feature type="region of interest" description="Disordered" evidence="5">
    <location>
        <begin position="407"/>
        <end position="431"/>
    </location>
</feature>
<feature type="coiled-coil region" evidence="4">
    <location>
        <begin position="287"/>
        <end position="321"/>
    </location>
</feature>
<dbReference type="InterPro" id="IPR048256">
    <property type="entry name" value="Tektin-like"/>
</dbReference>
<dbReference type="PRINTS" id="PR00511">
    <property type="entry name" value="TEKTIN"/>
</dbReference>
<dbReference type="EnsemblMetazoa" id="GPAI047672-RA">
    <property type="protein sequence ID" value="GPAI047672-PA"/>
    <property type="gene ID" value="GPAI047672"/>
</dbReference>
<dbReference type="PANTHER" id="PTHR19960:SF7">
    <property type="entry name" value="TEKTIN"/>
    <property type="match status" value="1"/>
</dbReference>
<feature type="coiled-coil region" evidence="4">
    <location>
        <begin position="346"/>
        <end position="373"/>
    </location>
</feature>
<comment type="similarity">
    <text evidence="1 3">Belongs to the tektin family.</text>
</comment>
<dbReference type="GO" id="GO:0060294">
    <property type="term" value="P:cilium movement involved in cell motility"/>
    <property type="evidence" value="ECO:0007669"/>
    <property type="project" value="UniProtKB-UniRule"/>
</dbReference>
<evidence type="ECO:0000313" key="6">
    <source>
        <dbReference type="EnsemblMetazoa" id="GPAI047672-PA"/>
    </source>
</evidence>
<accession>A0A1B0AJC5</accession>
<dbReference type="PANTHER" id="PTHR19960">
    <property type="entry name" value="TEKTIN"/>
    <property type="match status" value="1"/>
</dbReference>
<reference evidence="6" key="2">
    <citation type="submission" date="2020-05" db="UniProtKB">
        <authorList>
            <consortium name="EnsemblMetazoa"/>
        </authorList>
    </citation>
    <scope>IDENTIFICATION</scope>
    <source>
        <strain evidence="6">IAEA</strain>
    </source>
</reference>
<dbReference type="InterPro" id="IPR000435">
    <property type="entry name" value="Tektins"/>
</dbReference>
<sequence length="431" mass="50454">MAFQSLLVLEKPLQHLALSDWNNRLNTLRNVADARRGDAFRIRHSSRNLRNETRIEGDWTNYETNEALADRVSELNRWRDAIANTFERIEREMKLLSEEKCSTERELEAMQNPLSVIGECLTMRDCRLGAEMTYDDADTEIKNELCVLENNQRLLADQCQKAWEKLCRLEEVKFKLGLEIGNKEEAEDLDMAQLALDKFAANITYKPDSTRIPKNSCSYQSWLEHTKNMKQLAENELADTYAIREALFVCREKARNMLTSQQERAEHSIRKRIFETQRARNELEWQQLKMKEEMEKAVCEIKTLEQALRDKTDGLKLAETRLENRAQRSGMELCLDEAHDQLCLEVHKLRDIRRRLIDKIDEAKTNYNLLEEHAQKIDVDLENKQHSLMTDIRALDLRQRLKGGEFGAAKPSAQTDRNIELTKMEKEIPKN</sequence>
<protein>
    <recommendedName>
        <fullName evidence="3">Tektin</fullName>
    </recommendedName>
</protein>
<dbReference type="GO" id="GO:0005634">
    <property type="term" value="C:nucleus"/>
    <property type="evidence" value="ECO:0007669"/>
    <property type="project" value="TreeGrafter"/>
</dbReference>
<dbReference type="Proteomes" id="UP000092445">
    <property type="component" value="Unassembled WGS sequence"/>
</dbReference>
<feature type="compositionally biased region" description="Basic and acidic residues" evidence="5">
    <location>
        <begin position="417"/>
        <end position="431"/>
    </location>
</feature>
<keyword evidence="7" id="KW-1185">Reference proteome</keyword>
<dbReference type="Pfam" id="PF03148">
    <property type="entry name" value="Tektin"/>
    <property type="match status" value="1"/>
</dbReference>
<evidence type="ECO:0000256" key="4">
    <source>
        <dbReference type="SAM" id="Coils"/>
    </source>
</evidence>
<keyword evidence="3" id="KW-0966">Cell projection</keyword>
<reference evidence="7" key="1">
    <citation type="submission" date="2014-03" db="EMBL/GenBank/DDBJ databases">
        <authorList>
            <person name="Aksoy S."/>
            <person name="Warren W."/>
            <person name="Wilson R.K."/>
        </authorList>
    </citation>
    <scope>NUCLEOTIDE SEQUENCE [LARGE SCALE GENOMIC DNA]</scope>
    <source>
        <strain evidence="7">IAEA</strain>
    </source>
</reference>
<keyword evidence="3" id="KW-0969">Cilium</keyword>
<comment type="subcellular location">
    <subcellularLocation>
        <location evidence="3">Cytoplasm</location>
        <location evidence="3">Cytoskeleton</location>
        <location evidence="3">Cilium axoneme</location>
    </subcellularLocation>
</comment>
<keyword evidence="2" id="KW-0963">Cytoplasm</keyword>
<evidence type="ECO:0000256" key="2">
    <source>
        <dbReference type="ARBA" id="ARBA00022490"/>
    </source>
</evidence>
<evidence type="ECO:0000313" key="7">
    <source>
        <dbReference type="Proteomes" id="UP000092445"/>
    </source>
</evidence>
<dbReference type="VEuPathDB" id="VectorBase:GPAI047672"/>
<proteinExistence type="inferred from homology"/>
<organism evidence="6 7">
    <name type="scientific">Glossina pallidipes</name>
    <name type="common">Tsetse fly</name>
    <dbReference type="NCBI Taxonomy" id="7398"/>
    <lineage>
        <taxon>Eukaryota</taxon>
        <taxon>Metazoa</taxon>
        <taxon>Ecdysozoa</taxon>
        <taxon>Arthropoda</taxon>
        <taxon>Hexapoda</taxon>
        <taxon>Insecta</taxon>
        <taxon>Pterygota</taxon>
        <taxon>Neoptera</taxon>
        <taxon>Endopterygota</taxon>
        <taxon>Diptera</taxon>
        <taxon>Brachycera</taxon>
        <taxon>Muscomorpha</taxon>
        <taxon>Hippoboscoidea</taxon>
        <taxon>Glossinidae</taxon>
        <taxon>Glossina</taxon>
    </lineage>
</organism>
<evidence type="ECO:0000256" key="1">
    <source>
        <dbReference type="ARBA" id="ARBA00007209"/>
    </source>
</evidence>
<evidence type="ECO:0000256" key="3">
    <source>
        <dbReference type="RuleBase" id="RU367040"/>
    </source>
</evidence>
<keyword evidence="3" id="KW-0282">Flagellum</keyword>
<name>A0A1B0AJC5_GLOPL</name>
<dbReference type="GO" id="GO:0005930">
    <property type="term" value="C:axoneme"/>
    <property type="evidence" value="ECO:0007669"/>
    <property type="project" value="UniProtKB-SubCell"/>
</dbReference>
<evidence type="ECO:0000256" key="5">
    <source>
        <dbReference type="SAM" id="MobiDB-lite"/>
    </source>
</evidence>
<keyword evidence="4" id="KW-0175">Coiled coil</keyword>
<dbReference type="GO" id="GO:0060271">
    <property type="term" value="P:cilium assembly"/>
    <property type="evidence" value="ECO:0007669"/>
    <property type="project" value="UniProtKB-UniRule"/>
</dbReference>
<dbReference type="STRING" id="7398.A0A1B0AJC5"/>
<dbReference type="GO" id="GO:0015630">
    <property type="term" value="C:microtubule cytoskeleton"/>
    <property type="evidence" value="ECO:0007669"/>
    <property type="project" value="UniProtKB-UniRule"/>
</dbReference>
<dbReference type="AlphaFoldDB" id="A0A1B0AJC5"/>